<evidence type="ECO:0000313" key="1">
    <source>
        <dbReference type="Proteomes" id="UP000887581"/>
    </source>
</evidence>
<reference evidence="2" key="1">
    <citation type="submission" date="2022-11" db="UniProtKB">
        <authorList>
            <consortium name="WormBaseParasite"/>
        </authorList>
    </citation>
    <scope>IDENTIFICATION</scope>
</reference>
<sequence length="90" mass="10500">MPKSPPLITAPNCIDQTKLAHFIQRVYGHVCIHTWVHHHDDVSLWIEGKTNGYVMKQHDDKWMAFPVDYFVGGYSYVIHPELRGLTLQRN</sequence>
<organism evidence="1 2">
    <name type="scientific">Setaria digitata</name>
    <dbReference type="NCBI Taxonomy" id="48799"/>
    <lineage>
        <taxon>Eukaryota</taxon>
        <taxon>Metazoa</taxon>
        <taxon>Ecdysozoa</taxon>
        <taxon>Nematoda</taxon>
        <taxon>Chromadorea</taxon>
        <taxon>Rhabditida</taxon>
        <taxon>Spirurina</taxon>
        <taxon>Spiruromorpha</taxon>
        <taxon>Filarioidea</taxon>
        <taxon>Setariidae</taxon>
        <taxon>Setaria</taxon>
    </lineage>
</organism>
<dbReference type="AlphaFoldDB" id="A0A915PJY0"/>
<dbReference type="Proteomes" id="UP000887581">
    <property type="component" value="Unplaced"/>
</dbReference>
<proteinExistence type="predicted"/>
<dbReference type="WBParaSite" id="sdigi.contig211.g6170.t1">
    <property type="protein sequence ID" value="sdigi.contig211.g6170.t1"/>
    <property type="gene ID" value="sdigi.contig211.g6170"/>
</dbReference>
<name>A0A915PJY0_9BILA</name>
<accession>A0A915PJY0</accession>
<protein>
    <submittedName>
        <fullName evidence="2">Uncharacterized protein</fullName>
    </submittedName>
</protein>
<evidence type="ECO:0000313" key="2">
    <source>
        <dbReference type="WBParaSite" id="sdigi.contig211.g6170.t1"/>
    </source>
</evidence>
<keyword evidence="1" id="KW-1185">Reference proteome</keyword>